<dbReference type="Pfam" id="PF02653">
    <property type="entry name" value="BPD_transp_2"/>
    <property type="match status" value="1"/>
</dbReference>
<evidence type="ECO:0000256" key="1">
    <source>
        <dbReference type="ARBA" id="ARBA00004651"/>
    </source>
</evidence>
<dbReference type="PANTHER" id="PTHR30482:SF20">
    <property type="entry name" value="HIGH-AFFINITY BRANCHED-CHAIN AMINO ACID TRANSPORT SYSTEM PERMEASE PROTEIN LIVM"/>
    <property type="match status" value="1"/>
</dbReference>
<comment type="subcellular location">
    <subcellularLocation>
        <location evidence="1">Cell membrane</location>
        <topology evidence="1">Multi-pass membrane protein</topology>
    </subcellularLocation>
</comment>
<dbReference type="PANTHER" id="PTHR30482">
    <property type="entry name" value="HIGH-AFFINITY BRANCHED-CHAIN AMINO ACID TRANSPORT SYSTEM PERMEASE"/>
    <property type="match status" value="1"/>
</dbReference>
<evidence type="ECO:0000256" key="3">
    <source>
        <dbReference type="ARBA" id="ARBA00022692"/>
    </source>
</evidence>
<feature type="transmembrane region" description="Helical" evidence="6">
    <location>
        <begin position="7"/>
        <end position="24"/>
    </location>
</feature>
<dbReference type="Proteomes" id="UP000198508">
    <property type="component" value="Unassembled WGS sequence"/>
</dbReference>
<evidence type="ECO:0000256" key="5">
    <source>
        <dbReference type="ARBA" id="ARBA00023136"/>
    </source>
</evidence>
<evidence type="ECO:0000256" key="2">
    <source>
        <dbReference type="ARBA" id="ARBA00022475"/>
    </source>
</evidence>
<evidence type="ECO:0000256" key="6">
    <source>
        <dbReference type="SAM" id="Phobius"/>
    </source>
</evidence>
<feature type="transmembrane region" description="Helical" evidence="6">
    <location>
        <begin position="249"/>
        <end position="271"/>
    </location>
</feature>
<proteinExistence type="predicted"/>
<dbReference type="GO" id="GO:0005886">
    <property type="term" value="C:plasma membrane"/>
    <property type="evidence" value="ECO:0007669"/>
    <property type="project" value="UniProtKB-SubCell"/>
</dbReference>
<evidence type="ECO:0000313" key="8">
    <source>
        <dbReference type="Proteomes" id="UP000198508"/>
    </source>
</evidence>
<keyword evidence="3 6" id="KW-0812">Transmembrane</keyword>
<accession>A0A1I0HME2</accession>
<gene>
    <name evidence="7" type="ORF">SAMN05216313_11691</name>
</gene>
<dbReference type="RefSeq" id="WP_092365563.1">
    <property type="nucleotide sequence ID" value="NZ_CABJCG010000003.1"/>
</dbReference>
<dbReference type="GO" id="GO:0015658">
    <property type="term" value="F:branched-chain amino acid transmembrane transporter activity"/>
    <property type="evidence" value="ECO:0007669"/>
    <property type="project" value="InterPro"/>
</dbReference>
<dbReference type="AlphaFoldDB" id="A0A1I0HME2"/>
<dbReference type="CDD" id="cd06581">
    <property type="entry name" value="TM_PBP1_LivM_like"/>
    <property type="match status" value="1"/>
</dbReference>
<organism evidence="7 8">
    <name type="scientific">Enterocloster lavalensis</name>
    <dbReference type="NCBI Taxonomy" id="460384"/>
    <lineage>
        <taxon>Bacteria</taxon>
        <taxon>Bacillati</taxon>
        <taxon>Bacillota</taxon>
        <taxon>Clostridia</taxon>
        <taxon>Lachnospirales</taxon>
        <taxon>Lachnospiraceae</taxon>
        <taxon>Enterocloster</taxon>
    </lineage>
</organism>
<dbReference type="EMBL" id="FOIM01000016">
    <property type="protein sequence ID" value="SET84353.1"/>
    <property type="molecule type" value="Genomic_DNA"/>
</dbReference>
<feature type="transmembrane region" description="Helical" evidence="6">
    <location>
        <begin position="209"/>
        <end position="229"/>
    </location>
</feature>
<dbReference type="InterPro" id="IPR001851">
    <property type="entry name" value="ABC_transp_permease"/>
</dbReference>
<sequence length="326" mass="35505">MNKLRLNWSYIAVTVAAVCLPAVFSGFPYAILICCFIMLYIIAVSGLDIVFGYCGQISMGHAAFFAIGAYGSALLHGYLGIPIPLTMLLGSIAAAAVGALIAYPASKLVFHFLSLATLAFGEIVYQLISHSPGNITNNFVGYYTESVSLFGFQINTNQRFFYFALACTLIFLIAKQRLIDSKVGRAFTAIRESRQAADGMGINVRKYKVMAFATSAFYTAFAGAMYAHLVKYISPDTFMQKQSVMFLTMLLFGGTASMFGPICGVAIVMVLNELLRSAERYQMLIYGGMLLMVIVLIPGGIYGTAETFVKDHMKKRKGMKAGAESQ</sequence>
<feature type="transmembrane region" description="Helical" evidence="6">
    <location>
        <begin position="160"/>
        <end position="178"/>
    </location>
</feature>
<feature type="transmembrane region" description="Helical" evidence="6">
    <location>
        <begin position="85"/>
        <end position="103"/>
    </location>
</feature>
<evidence type="ECO:0000313" key="7">
    <source>
        <dbReference type="EMBL" id="SET84353.1"/>
    </source>
</evidence>
<reference evidence="8" key="1">
    <citation type="submission" date="2016-10" db="EMBL/GenBank/DDBJ databases">
        <authorList>
            <person name="Varghese N."/>
            <person name="Submissions S."/>
        </authorList>
    </citation>
    <scope>NUCLEOTIDE SEQUENCE [LARGE SCALE GENOMIC DNA]</scope>
    <source>
        <strain evidence="8">NLAE-zl-G277</strain>
    </source>
</reference>
<evidence type="ECO:0000256" key="4">
    <source>
        <dbReference type="ARBA" id="ARBA00022989"/>
    </source>
</evidence>
<keyword evidence="8" id="KW-1185">Reference proteome</keyword>
<name>A0A1I0HME2_9FIRM</name>
<dbReference type="GeneID" id="93277403"/>
<feature type="transmembrane region" description="Helical" evidence="6">
    <location>
        <begin position="108"/>
        <end position="128"/>
    </location>
</feature>
<keyword evidence="2" id="KW-1003">Cell membrane</keyword>
<dbReference type="InterPro" id="IPR043428">
    <property type="entry name" value="LivM-like"/>
</dbReference>
<keyword evidence="5 6" id="KW-0472">Membrane</keyword>
<protein>
    <submittedName>
        <fullName evidence="7">Amino acid/amide ABC transporter membrane protein 2, HAAT family</fullName>
    </submittedName>
</protein>
<keyword evidence="4 6" id="KW-1133">Transmembrane helix</keyword>
<dbReference type="STRING" id="460384.SAMN05216313_11691"/>
<feature type="transmembrane region" description="Helical" evidence="6">
    <location>
        <begin position="283"/>
        <end position="305"/>
    </location>
</feature>